<keyword evidence="2" id="KW-1185">Reference proteome</keyword>
<dbReference type="EMBL" id="KZ819794">
    <property type="protein sequence ID" value="PWN52139.1"/>
    <property type="molecule type" value="Genomic_DNA"/>
</dbReference>
<evidence type="ECO:0000313" key="1">
    <source>
        <dbReference type="EMBL" id="PWN52139.1"/>
    </source>
</evidence>
<gene>
    <name evidence="1" type="ORF">IE53DRAFT_312675</name>
</gene>
<evidence type="ECO:0000313" key="2">
    <source>
        <dbReference type="Proteomes" id="UP000245626"/>
    </source>
</evidence>
<keyword evidence="1" id="KW-0489">Methyltransferase</keyword>
<keyword evidence="1" id="KW-0808">Transferase</keyword>
<protein>
    <submittedName>
        <fullName evidence="1">S-adenosyl-L-methionine-dependent methyltransferase</fullName>
    </submittedName>
</protein>
<sequence>MKSFFQPLGSQSYGKNASIPSASEFSTLKETILRELDNYEKQLKNQDVEPPFLSESRPHPQLDNPEFLPSHELFQCRRTLLGALGMMSDLVLGPTEKLIKDTLSHHLTTAINIATRLNIADHLEKAGPKGMTSQELREVTGTNSDRITKTLRFLSNNNLFSEVEEGRFANNRFSICLIDGSPLKSWSTWQTSFSLKSAPLVPENWTDEETTDDFDIRAAAPQKAYGIPYNMNIWSFGAKHMFKQFVEFGEAMTAYGSSGIAGLLADFPWNGFQEGTTIVDVGGGKGAMLLPILKNYKHLKGVVQDLESTVPQAKENFETRCPEAIQEGRVEFQAIDFFQPQPRSGEKLVYMLRWVIHDWNDEESVKILTNQANAMSEDSRLLIIDTILQPAIKDKTIPRSGGLAGQTLLLVDFEMMAAINATERTVQQVENLLRRSGLVLEKVYSPGSSFRSPHGVIVARKA</sequence>
<proteinExistence type="predicted"/>
<organism evidence="1 2">
    <name type="scientific">Violaceomyces palustris</name>
    <dbReference type="NCBI Taxonomy" id="1673888"/>
    <lineage>
        <taxon>Eukaryota</taxon>
        <taxon>Fungi</taxon>
        <taxon>Dikarya</taxon>
        <taxon>Basidiomycota</taxon>
        <taxon>Ustilaginomycotina</taxon>
        <taxon>Ustilaginomycetes</taxon>
        <taxon>Violaceomycetales</taxon>
        <taxon>Violaceomycetaceae</taxon>
        <taxon>Violaceomyces</taxon>
    </lineage>
</organism>
<dbReference type="Proteomes" id="UP000245626">
    <property type="component" value="Unassembled WGS sequence"/>
</dbReference>
<accession>A0ACD0P235</accession>
<reference evidence="1 2" key="1">
    <citation type="journal article" date="2018" name="Mol. Biol. Evol.">
        <title>Broad Genomic Sampling Reveals a Smut Pathogenic Ancestry of the Fungal Clade Ustilaginomycotina.</title>
        <authorList>
            <person name="Kijpornyongpan T."/>
            <person name="Mondo S.J."/>
            <person name="Barry K."/>
            <person name="Sandor L."/>
            <person name="Lee J."/>
            <person name="Lipzen A."/>
            <person name="Pangilinan J."/>
            <person name="LaButti K."/>
            <person name="Hainaut M."/>
            <person name="Henrissat B."/>
            <person name="Grigoriev I.V."/>
            <person name="Spatafora J.W."/>
            <person name="Aime M.C."/>
        </authorList>
    </citation>
    <scope>NUCLEOTIDE SEQUENCE [LARGE SCALE GENOMIC DNA]</scope>
    <source>
        <strain evidence="1 2">SA 807</strain>
    </source>
</reference>
<name>A0ACD0P235_9BASI</name>